<evidence type="ECO:0000256" key="3">
    <source>
        <dbReference type="ARBA" id="ARBA00022679"/>
    </source>
</evidence>
<evidence type="ECO:0000259" key="10">
    <source>
        <dbReference type="PROSITE" id="PS50263"/>
    </source>
</evidence>
<feature type="region of interest" description="Disordered" evidence="9">
    <location>
        <begin position="502"/>
        <end position="521"/>
    </location>
</feature>
<dbReference type="EC" id="2.3.1.269" evidence="8"/>
<dbReference type="EMBL" id="BAABIM010000003">
    <property type="protein sequence ID" value="GAA4692210.1"/>
    <property type="molecule type" value="Genomic_DNA"/>
</dbReference>
<feature type="domain" description="CN hydrolase" evidence="10">
    <location>
        <begin position="209"/>
        <end position="461"/>
    </location>
</feature>
<evidence type="ECO:0000256" key="6">
    <source>
        <dbReference type="ARBA" id="ARBA00023136"/>
    </source>
</evidence>
<comment type="function">
    <text evidence="8">Catalyzes the phospholipid dependent N-acylation of the N-terminal cysteine of apolipoprotein, the last step in lipoprotein maturation.</text>
</comment>
<dbReference type="HAMAP" id="MF_01148">
    <property type="entry name" value="Lnt"/>
    <property type="match status" value="1"/>
</dbReference>
<dbReference type="InterPro" id="IPR004563">
    <property type="entry name" value="Apolipo_AcylTrfase"/>
</dbReference>
<keyword evidence="2 8" id="KW-1003">Cell membrane</keyword>
<dbReference type="Gene3D" id="3.60.110.10">
    <property type="entry name" value="Carbon-nitrogen hydrolase"/>
    <property type="match status" value="1"/>
</dbReference>
<gene>
    <name evidence="8 11" type="primary">lnt</name>
    <name evidence="11" type="ORF">GCM10023226_32710</name>
</gene>
<evidence type="ECO:0000256" key="4">
    <source>
        <dbReference type="ARBA" id="ARBA00022692"/>
    </source>
</evidence>
<dbReference type="NCBIfam" id="TIGR00546">
    <property type="entry name" value="lnt"/>
    <property type="match status" value="1"/>
</dbReference>
<dbReference type="Pfam" id="PF20154">
    <property type="entry name" value="LNT_N"/>
    <property type="match status" value="1"/>
</dbReference>
<reference evidence="12" key="1">
    <citation type="journal article" date="2019" name="Int. J. Syst. Evol. Microbiol.">
        <title>The Global Catalogue of Microorganisms (GCM) 10K type strain sequencing project: providing services to taxonomists for standard genome sequencing and annotation.</title>
        <authorList>
            <consortium name="The Broad Institute Genomics Platform"/>
            <consortium name="The Broad Institute Genome Sequencing Center for Infectious Disease"/>
            <person name="Wu L."/>
            <person name="Ma J."/>
        </authorList>
    </citation>
    <scope>NUCLEOTIDE SEQUENCE [LARGE SCALE GENOMIC DNA]</scope>
    <source>
        <strain evidence="12">JCM 18127</strain>
    </source>
</reference>
<dbReference type="RefSeq" id="WP_345267789.1">
    <property type="nucleotide sequence ID" value="NZ_BAABIM010000003.1"/>
</dbReference>
<evidence type="ECO:0000256" key="7">
    <source>
        <dbReference type="ARBA" id="ARBA00023315"/>
    </source>
</evidence>
<feature type="transmembrane region" description="Helical" evidence="8">
    <location>
        <begin position="74"/>
        <end position="97"/>
    </location>
</feature>
<comment type="catalytic activity">
    <reaction evidence="8">
        <text>N-terminal S-1,2-diacyl-sn-glyceryl-L-cysteinyl-[lipoprotein] + a glycerophospholipid = N-acyl-S-1,2-diacyl-sn-glyceryl-L-cysteinyl-[lipoprotein] + a 2-acyl-sn-glycero-3-phospholipid + H(+)</text>
        <dbReference type="Rhea" id="RHEA:48228"/>
        <dbReference type="Rhea" id="RHEA-COMP:14681"/>
        <dbReference type="Rhea" id="RHEA-COMP:14684"/>
        <dbReference type="ChEBI" id="CHEBI:15378"/>
        <dbReference type="ChEBI" id="CHEBI:136912"/>
        <dbReference type="ChEBI" id="CHEBI:140656"/>
        <dbReference type="ChEBI" id="CHEBI:140657"/>
        <dbReference type="ChEBI" id="CHEBI:140660"/>
        <dbReference type="EC" id="2.3.1.269"/>
    </reaction>
</comment>
<dbReference type="CDD" id="cd07571">
    <property type="entry name" value="ALP_N-acyl_transferase"/>
    <property type="match status" value="1"/>
</dbReference>
<feature type="compositionally biased region" description="Polar residues" evidence="9">
    <location>
        <begin position="508"/>
        <end position="521"/>
    </location>
</feature>
<keyword evidence="5 8" id="KW-1133">Transmembrane helix</keyword>
<evidence type="ECO:0000313" key="12">
    <source>
        <dbReference type="Proteomes" id="UP001500621"/>
    </source>
</evidence>
<comment type="pathway">
    <text evidence="8">Protein modification; lipoprotein biosynthesis (N-acyl transfer).</text>
</comment>
<name>A0ABP8WN85_9ACTN</name>
<dbReference type="PANTHER" id="PTHR38686:SF1">
    <property type="entry name" value="APOLIPOPROTEIN N-ACYLTRANSFERASE"/>
    <property type="match status" value="1"/>
</dbReference>
<comment type="subcellular location">
    <subcellularLocation>
        <location evidence="1 8">Cell membrane</location>
        <topology evidence="1 8">Multi-pass membrane protein</topology>
    </subcellularLocation>
</comment>
<dbReference type="PANTHER" id="PTHR38686">
    <property type="entry name" value="APOLIPOPROTEIN N-ACYLTRANSFERASE"/>
    <property type="match status" value="1"/>
</dbReference>
<dbReference type="InterPro" id="IPR003010">
    <property type="entry name" value="C-N_Hydrolase"/>
</dbReference>
<comment type="caution">
    <text evidence="8">Lacks conserved residue(s) required for the propagation of feature annotation.</text>
</comment>
<comment type="similarity">
    <text evidence="8">Belongs to the CN hydrolase family. Apolipoprotein N-acyltransferase subfamily.</text>
</comment>
<keyword evidence="4 8" id="KW-0812">Transmembrane</keyword>
<dbReference type="InterPro" id="IPR045378">
    <property type="entry name" value="LNT_N"/>
</dbReference>
<dbReference type="Pfam" id="PF00795">
    <property type="entry name" value="CN_hydrolase"/>
    <property type="match status" value="1"/>
</dbReference>
<sequence length="521" mass="54488">MPGRLLLAVLSGLLLSSAFEPLAWPLLLPLAVAGYVLAVRGLRARAALLPGAGFGLAFFLAHIWWLVDSIGTVAWLLLSGLEGAFYAALAPAVVVLLRLPFWPLWVAAAWVAGEGLRTEFPWSGMPWGRLSFAAVDTPLAPAIAYLGSAGLSFVLALLGCLVAAAVVAEGLRRRAVALGAAVALALVASVPTWLPWRLSTSGTSTVAVVQGGVPGAGNDVLFDPVGLTENHVLATEGLAGDVAAGRVQQPDLVIWPENSTARDPFASVEVNEGIERAVAAIGVPVLVGGLVDGGPDHVYNQGIVWDPETGPGERYSKRHPVAFGEYIPGRGVVEALGLEDFSQLARIPRDMLAGDRSEPLEVAGVAVADAICFDIGFDDGLYAQQRAGAELMVVQTSNASYIFTDQVDQQFAITRLRAIESGRWLAVASTNGLSGVISPDGEVVATAERLGSAALVEQVELKQGLTPGVWMGAWPSRLFAVSTLLGLLVGVLTYRRGAGWPERASRGRVSSSTSAGERQSA</sequence>
<dbReference type="Proteomes" id="UP001500621">
    <property type="component" value="Unassembled WGS sequence"/>
</dbReference>
<evidence type="ECO:0000256" key="2">
    <source>
        <dbReference type="ARBA" id="ARBA00022475"/>
    </source>
</evidence>
<feature type="transmembrane region" description="Helical" evidence="8">
    <location>
        <begin position="142"/>
        <end position="168"/>
    </location>
</feature>
<keyword evidence="12" id="KW-1185">Reference proteome</keyword>
<evidence type="ECO:0000313" key="11">
    <source>
        <dbReference type="EMBL" id="GAA4692210.1"/>
    </source>
</evidence>
<feature type="transmembrane region" description="Helical" evidence="8">
    <location>
        <begin position="175"/>
        <end position="196"/>
    </location>
</feature>
<evidence type="ECO:0000256" key="5">
    <source>
        <dbReference type="ARBA" id="ARBA00022989"/>
    </source>
</evidence>
<keyword evidence="6 8" id="KW-0472">Membrane</keyword>
<organism evidence="11 12">
    <name type="scientific">Nocardioides nanhaiensis</name>
    <dbReference type="NCBI Taxonomy" id="1476871"/>
    <lineage>
        <taxon>Bacteria</taxon>
        <taxon>Bacillati</taxon>
        <taxon>Actinomycetota</taxon>
        <taxon>Actinomycetes</taxon>
        <taxon>Propionibacteriales</taxon>
        <taxon>Nocardioidaceae</taxon>
        <taxon>Nocardioides</taxon>
    </lineage>
</organism>
<dbReference type="PROSITE" id="PS50263">
    <property type="entry name" value="CN_HYDROLASE"/>
    <property type="match status" value="1"/>
</dbReference>
<evidence type="ECO:0000256" key="9">
    <source>
        <dbReference type="SAM" id="MobiDB-lite"/>
    </source>
</evidence>
<evidence type="ECO:0000256" key="1">
    <source>
        <dbReference type="ARBA" id="ARBA00004651"/>
    </source>
</evidence>
<keyword evidence="7 8" id="KW-0012">Acyltransferase</keyword>
<feature type="transmembrane region" description="Helical" evidence="8">
    <location>
        <begin position="47"/>
        <end position="67"/>
    </location>
</feature>
<dbReference type="SUPFAM" id="SSF56317">
    <property type="entry name" value="Carbon-nitrogen hydrolase"/>
    <property type="match status" value="1"/>
</dbReference>
<comment type="caution">
    <text evidence="11">The sequence shown here is derived from an EMBL/GenBank/DDBJ whole genome shotgun (WGS) entry which is preliminary data.</text>
</comment>
<proteinExistence type="inferred from homology"/>
<protein>
    <recommendedName>
        <fullName evidence="8">Apolipoprotein N-acyltransferase</fullName>
        <shortName evidence="8">ALP N-acyltransferase</shortName>
        <ecNumber evidence="8">2.3.1.269</ecNumber>
    </recommendedName>
</protein>
<accession>A0ABP8WN85</accession>
<dbReference type="InterPro" id="IPR036526">
    <property type="entry name" value="C-N_Hydrolase_sf"/>
</dbReference>
<evidence type="ECO:0000256" key="8">
    <source>
        <dbReference type="HAMAP-Rule" id="MF_01148"/>
    </source>
</evidence>
<keyword evidence="3 8" id="KW-0808">Transferase</keyword>